<name>A0A1H3HFG1_9GAMM</name>
<sequence>MINIQNLQFYYENKQVLYDINLQLDSNTITGLIGPNGAGKSTLMRCISGLEIPQQGSVLLDNQPILDNPRQSYTKIGYLPDIFGLSENLTVLQCWTYAASARGIQDEQLKDTLISTAKLLNLTDKLNDKVAHLSRGQKQRVGIGQVIIHRPKLLILDEPASGLDPEARYELSQLFKQLRDEGMTLLISSHILSELDEYCTHMLVIQEGKIKQHKTLESYEQIMHHSILDATLPILLRFSEISHEAKILIEQAPHIQNLQFNQLQVTATISSQAQCRVELIRYLVQQQLPLIGLEPLKESLLQSYRNSLFQGEQ</sequence>
<dbReference type="PROSITE" id="PS50893">
    <property type="entry name" value="ABC_TRANSPORTER_2"/>
    <property type="match status" value="1"/>
</dbReference>
<evidence type="ECO:0000256" key="4">
    <source>
        <dbReference type="ARBA" id="ARBA00022840"/>
    </source>
</evidence>
<reference evidence="7" key="1">
    <citation type="submission" date="2016-10" db="EMBL/GenBank/DDBJ databases">
        <authorList>
            <person name="Varghese N."/>
            <person name="Submissions S."/>
        </authorList>
    </citation>
    <scope>NUCLEOTIDE SEQUENCE [LARGE SCALE GENOMIC DNA]</scope>
    <source>
        <strain evidence="7">ANC 5109</strain>
    </source>
</reference>
<evidence type="ECO:0000313" key="7">
    <source>
        <dbReference type="Proteomes" id="UP000199035"/>
    </source>
</evidence>
<dbReference type="InterPro" id="IPR027417">
    <property type="entry name" value="P-loop_NTPase"/>
</dbReference>
<dbReference type="RefSeq" id="WP_092688187.1">
    <property type="nucleotide sequence ID" value="NZ_FNPK01000004.1"/>
</dbReference>
<feature type="domain" description="ABC transporter" evidence="5">
    <location>
        <begin position="2"/>
        <end position="232"/>
    </location>
</feature>
<keyword evidence="2" id="KW-0813">Transport</keyword>
<evidence type="ECO:0000256" key="3">
    <source>
        <dbReference type="ARBA" id="ARBA00022741"/>
    </source>
</evidence>
<dbReference type="GO" id="GO:0005524">
    <property type="term" value="F:ATP binding"/>
    <property type="evidence" value="ECO:0007669"/>
    <property type="project" value="UniProtKB-KW"/>
</dbReference>
<evidence type="ECO:0000313" key="6">
    <source>
        <dbReference type="EMBL" id="SDY14080.1"/>
    </source>
</evidence>
<gene>
    <name evidence="6" type="ORF">SAMN05421643_10463</name>
</gene>
<keyword evidence="7" id="KW-1185">Reference proteome</keyword>
<dbReference type="Proteomes" id="UP000199035">
    <property type="component" value="Unassembled WGS sequence"/>
</dbReference>
<dbReference type="Gene3D" id="3.40.50.300">
    <property type="entry name" value="P-loop containing nucleotide triphosphate hydrolases"/>
    <property type="match status" value="1"/>
</dbReference>
<evidence type="ECO:0000256" key="2">
    <source>
        <dbReference type="ARBA" id="ARBA00022448"/>
    </source>
</evidence>
<accession>A0A1H3HFG1</accession>
<dbReference type="GO" id="GO:0016887">
    <property type="term" value="F:ATP hydrolysis activity"/>
    <property type="evidence" value="ECO:0007669"/>
    <property type="project" value="InterPro"/>
</dbReference>
<keyword evidence="4 6" id="KW-0067">ATP-binding</keyword>
<dbReference type="CDD" id="cd03230">
    <property type="entry name" value="ABC_DR_subfamily_A"/>
    <property type="match status" value="1"/>
</dbReference>
<dbReference type="InterPro" id="IPR003593">
    <property type="entry name" value="AAA+_ATPase"/>
</dbReference>
<evidence type="ECO:0000259" key="5">
    <source>
        <dbReference type="PROSITE" id="PS50893"/>
    </source>
</evidence>
<dbReference type="STRING" id="595670.SAMN05421643_10463"/>
<dbReference type="AlphaFoldDB" id="A0A1H3HFG1"/>
<organism evidence="6 7">
    <name type="scientific">Acinetobacter kyonggiensis</name>
    <dbReference type="NCBI Taxonomy" id="595670"/>
    <lineage>
        <taxon>Bacteria</taxon>
        <taxon>Pseudomonadati</taxon>
        <taxon>Pseudomonadota</taxon>
        <taxon>Gammaproteobacteria</taxon>
        <taxon>Moraxellales</taxon>
        <taxon>Moraxellaceae</taxon>
        <taxon>Acinetobacter</taxon>
    </lineage>
</organism>
<dbReference type="Pfam" id="PF00005">
    <property type="entry name" value="ABC_tran"/>
    <property type="match status" value="1"/>
</dbReference>
<evidence type="ECO:0000256" key="1">
    <source>
        <dbReference type="ARBA" id="ARBA00005417"/>
    </source>
</evidence>
<proteinExistence type="inferred from homology"/>
<keyword evidence="3" id="KW-0547">Nucleotide-binding</keyword>
<dbReference type="PANTHER" id="PTHR43335:SF2">
    <property type="entry name" value="ABC TRANSPORTER, ATP-BINDING PROTEIN"/>
    <property type="match status" value="1"/>
</dbReference>
<dbReference type="SMART" id="SM00382">
    <property type="entry name" value="AAA"/>
    <property type="match status" value="1"/>
</dbReference>
<dbReference type="PANTHER" id="PTHR43335">
    <property type="entry name" value="ABC TRANSPORTER, ATP-BINDING PROTEIN"/>
    <property type="match status" value="1"/>
</dbReference>
<dbReference type="EMBL" id="FNPK01000004">
    <property type="protein sequence ID" value="SDY14080.1"/>
    <property type="molecule type" value="Genomic_DNA"/>
</dbReference>
<dbReference type="SUPFAM" id="SSF52540">
    <property type="entry name" value="P-loop containing nucleoside triphosphate hydrolases"/>
    <property type="match status" value="1"/>
</dbReference>
<protein>
    <submittedName>
        <fullName evidence="6">ABC-2 type transport system ATP-binding protein</fullName>
    </submittedName>
</protein>
<comment type="similarity">
    <text evidence="1">Belongs to the ABC transporter superfamily.</text>
</comment>
<dbReference type="InterPro" id="IPR003439">
    <property type="entry name" value="ABC_transporter-like_ATP-bd"/>
</dbReference>